<evidence type="ECO:0000256" key="1">
    <source>
        <dbReference type="ARBA" id="ARBA00022801"/>
    </source>
</evidence>
<sequence length="174" mass="18237">MDALDPARTAVVLIDLQRRLVDQPLAPHSGADVVARCVTLADAARAAGALVVVVRVERPGEDPQPTGSELVPEAAPRPGDLEIVKHTWGAFQDTGLDAALRERGVDTLVVAGLATNFGVEQTARIGDELGYRIVLPQDAMSGIHEHAHEFAVSYIFRAVGTVCTTAEAVAALGG</sequence>
<gene>
    <name evidence="3" type="ORF">ACFQGL_07670</name>
</gene>
<dbReference type="InterPro" id="IPR036380">
    <property type="entry name" value="Isochorismatase-like_sf"/>
</dbReference>
<dbReference type="Gene3D" id="3.40.50.850">
    <property type="entry name" value="Isochorismatase-like"/>
    <property type="match status" value="1"/>
</dbReference>
<proteinExistence type="predicted"/>
<evidence type="ECO:0000313" key="3">
    <source>
        <dbReference type="EMBL" id="MFC5923223.1"/>
    </source>
</evidence>
<evidence type="ECO:0000259" key="2">
    <source>
        <dbReference type="Pfam" id="PF00857"/>
    </source>
</evidence>
<dbReference type="RefSeq" id="WP_377507575.1">
    <property type="nucleotide sequence ID" value="NZ_JBHSQS010000004.1"/>
</dbReference>
<dbReference type="InterPro" id="IPR000868">
    <property type="entry name" value="Isochorismatase-like_dom"/>
</dbReference>
<name>A0ABW1H2Q2_9ACTN</name>
<organism evidence="3 4">
    <name type="scientific">Micromonospora vulcania</name>
    <dbReference type="NCBI Taxonomy" id="1441873"/>
    <lineage>
        <taxon>Bacteria</taxon>
        <taxon>Bacillati</taxon>
        <taxon>Actinomycetota</taxon>
        <taxon>Actinomycetes</taxon>
        <taxon>Micromonosporales</taxon>
        <taxon>Micromonosporaceae</taxon>
        <taxon>Micromonospora</taxon>
    </lineage>
</organism>
<accession>A0ABW1H2Q2</accession>
<dbReference type="PANTHER" id="PTHR43540">
    <property type="entry name" value="PEROXYUREIDOACRYLATE/UREIDOACRYLATE AMIDOHYDROLASE-RELATED"/>
    <property type="match status" value="1"/>
</dbReference>
<comment type="caution">
    <text evidence="3">The sequence shown here is derived from an EMBL/GenBank/DDBJ whole genome shotgun (WGS) entry which is preliminary data.</text>
</comment>
<dbReference type="EMBL" id="JBHSQS010000004">
    <property type="protein sequence ID" value="MFC5923223.1"/>
    <property type="molecule type" value="Genomic_DNA"/>
</dbReference>
<dbReference type="PANTHER" id="PTHR43540:SF7">
    <property type="entry name" value="ISOCHORISMATASE FAMILY PROTEIN YECD"/>
    <property type="match status" value="1"/>
</dbReference>
<keyword evidence="1" id="KW-0378">Hydrolase</keyword>
<dbReference type="Pfam" id="PF00857">
    <property type="entry name" value="Isochorismatase"/>
    <property type="match status" value="1"/>
</dbReference>
<dbReference type="InterPro" id="IPR050272">
    <property type="entry name" value="Isochorismatase-like_hydrls"/>
</dbReference>
<evidence type="ECO:0000313" key="4">
    <source>
        <dbReference type="Proteomes" id="UP001596226"/>
    </source>
</evidence>
<dbReference type="SUPFAM" id="SSF52499">
    <property type="entry name" value="Isochorismatase-like hydrolases"/>
    <property type="match status" value="1"/>
</dbReference>
<keyword evidence="4" id="KW-1185">Reference proteome</keyword>
<dbReference type="Proteomes" id="UP001596226">
    <property type="component" value="Unassembled WGS sequence"/>
</dbReference>
<feature type="domain" description="Isochorismatase-like" evidence="2">
    <location>
        <begin position="9"/>
        <end position="167"/>
    </location>
</feature>
<reference evidence="4" key="1">
    <citation type="journal article" date="2019" name="Int. J. Syst. Evol. Microbiol.">
        <title>The Global Catalogue of Microorganisms (GCM) 10K type strain sequencing project: providing services to taxonomists for standard genome sequencing and annotation.</title>
        <authorList>
            <consortium name="The Broad Institute Genomics Platform"/>
            <consortium name="The Broad Institute Genome Sequencing Center for Infectious Disease"/>
            <person name="Wu L."/>
            <person name="Ma J."/>
        </authorList>
    </citation>
    <scope>NUCLEOTIDE SEQUENCE [LARGE SCALE GENOMIC DNA]</scope>
    <source>
        <strain evidence="4">CGMCC 4.7144</strain>
    </source>
</reference>
<protein>
    <submittedName>
        <fullName evidence="3">Isochorismatase family protein</fullName>
    </submittedName>
</protein>
<dbReference type="CDD" id="cd00431">
    <property type="entry name" value="cysteine_hydrolases"/>
    <property type="match status" value="1"/>
</dbReference>